<dbReference type="Pfam" id="PF13590">
    <property type="entry name" value="DUF4136"/>
    <property type="match status" value="1"/>
</dbReference>
<feature type="chain" id="PRO_5024861684" evidence="1">
    <location>
        <begin position="18"/>
        <end position="187"/>
    </location>
</feature>
<protein>
    <submittedName>
        <fullName evidence="3">DUF4136 domain-containing protein</fullName>
    </submittedName>
</protein>
<accession>A0A5Q0BL45</accession>
<name>A0A5Q0BL45_9GAMM</name>
<dbReference type="Proteomes" id="UP000325755">
    <property type="component" value="Chromosome"/>
</dbReference>
<feature type="signal peptide" evidence="1">
    <location>
        <begin position="1"/>
        <end position="17"/>
    </location>
</feature>
<keyword evidence="1" id="KW-0732">Signal</keyword>
<dbReference type="Gene3D" id="3.30.160.670">
    <property type="match status" value="1"/>
</dbReference>
<dbReference type="InParanoid" id="A0A5Q0BL45"/>
<dbReference type="PROSITE" id="PS51257">
    <property type="entry name" value="PROKAR_LIPOPROTEIN"/>
    <property type="match status" value="1"/>
</dbReference>
<dbReference type="KEGG" id="mmob:F6R98_20220"/>
<feature type="domain" description="DUF4136" evidence="2">
    <location>
        <begin position="21"/>
        <end position="180"/>
    </location>
</feature>
<evidence type="ECO:0000313" key="4">
    <source>
        <dbReference type="Proteomes" id="UP000325755"/>
    </source>
</evidence>
<dbReference type="AlphaFoldDB" id="A0A5Q0BL45"/>
<evidence type="ECO:0000313" key="3">
    <source>
        <dbReference type="EMBL" id="QFY44665.1"/>
    </source>
</evidence>
<gene>
    <name evidence="3" type="ORF">F6R98_20220</name>
</gene>
<dbReference type="OrthoDB" id="118896at2"/>
<evidence type="ECO:0000256" key="1">
    <source>
        <dbReference type="SAM" id="SignalP"/>
    </source>
</evidence>
<sequence>MRFIMLVFPIMLLTACAEDVVHTDFIPGTDFSHIRTYAWIKKPTTQNPLMDERMVNDIDLQLAQHGWKNVDSHESADAALSATVATKDQERIDTMSNGMGYGYGPGWGWGGWGGGMGMGGMSTSTVYHVTIGTLIVDIFDTKTKNAIWEGTASGTISDNPSTNVKNTRDAIVEMFKGFPPGSVSSSK</sequence>
<evidence type="ECO:0000259" key="2">
    <source>
        <dbReference type="Pfam" id="PF13590"/>
    </source>
</evidence>
<dbReference type="EMBL" id="CP044205">
    <property type="protein sequence ID" value="QFY44665.1"/>
    <property type="molecule type" value="Genomic_DNA"/>
</dbReference>
<dbReference type="RefSeq" id="WP_153250627.1">
    <property type="nucleotide sequence ID" value="NZ_CP044205.1"/>
</dbReference>
<keyword evidence="4" id="KW-1185">Reference proteome</keyword>
<organism evidence="3 4">
    <name type="scientific">Candidatus Methylospira mobilis</name>
    <dbReference type="NCBI Taxonomy" id="1808979"/>
    <lineage>
        <taxon>Bacteria</taxon>
        <taxon>Pseudomonadati</taxon>
        <taxon>Pseudomonadota</taxon>
        <taxon>Gammaproteobacteria</taxon>
        <taxon>Methylococcales</taxon>
        <taxon>Methylococcaceae</taxon>
        <taxon>Candidatus Methylospira</taxon>
    </lineage>
</organism>
<proteinExistence type="predicted"/>
<dbReference type="InterPro" id="IPR025411">
    <property type="entry name" value="DUF4136"/>
</dbReference>
<reference evidence="3 4" key="1">
    <citation type="submission" date="2019-09" db="EMBL/GenBank/DDBJ databases">
        <title>Ecophysiology of the spiral-shaped methanotroph Methylospira mobilis as revealed by the complete genome sequence.</title>
        <authorList>
            <person name="Oshkin I.Y."/>
            <person name="Dedysh S.N."/>
            <person name="Miroshnikov K."/>
            <person name="Danilova O.V."/>
            <person name="Hakobyan A."/>
            <person name="Liesack W."/>
        </authorList>
    </citation>
    <scope>NUCLEOTIDE SEQUENCE [LARGE SCALE GENOMIC DNA]</scope>
    <source>
        <strain evidence="3 4">Shm1</strain>
    </source>
</reference>